<accession>A0A0G1KE72</accession>
<keyword evidence="6" id="KW-0472">Membrane</keyword>
<keyword evidence="3" id="KW-0285">Flavoprotein</keyword>
<evidence type="ECO:0000256" key="1">
    <source>
        <dbReference type="ARBA" id="ARBA00001974"/>
    </source>
</evidence>
<dbReference type="PANTHER" id="PTHR11985:SF15">
    <property type="entry name" value="GLYCEROL-3-PHOSPHATE DEHYDROGENASE, MITOCHONDRIAL"/>
    <property type="match status" value="1"/>
</dbReference>
<dbReference type="InterPro" id="IPR036188">
    <property type="entry name" value="FAD/NAD-bd_sf"/>
</dbReference>
<evidence type="ECO:0000259" key="7">
    <source>
        <dbReference type="Pfam" id="PF01266"/>
    </source>
</evidence>
<reference evidence="8 9" key="1">
    <citation type="journal article" date="2015" name="Nature">
        <title>rRNA introns, odd ribosomes, and small enigmatic genomes across a large radiation of phyla.</title>
        <authorList>
            <person name="Brown C.T."/>
            <person name="Hug L.A."/>
            <person name="Thomas B.C."/>
            <person name="Sharon I."/>
            <person name="Castelle C.J."/>
            <person name="Singh A."/>
            <person name="Wilkins M.J."/>
            <person name="Williams K.H."/>
            <person name="Banfield J.F."/>
        </authorList>
    </citation>
    <scope>NUCLEOTIDE SEQUENCE [LARGE SCALE GENOMIC DNA]</scope>
</reference>
<evidence type="ECO:0000313" key="8">
    <source>
        <dbReference type="EMBL" id="KKT81888.1"/>
    </source>
</evidence>
<dbReference type="Pfam" id="PF01266">
    <property type="entry name" value="DAO"/>
    <property type="match status" value="1"/>
</dbReference>
<evidence type="ECO:0000256" key="3">
    <source>
        <dbReference type="ARBA" id="ARBA00022630"/>
    </source>
</evidence>
<evidence type="ECO:0000256" key="2">
    <source>
        <dbReference type="ARBA" id="ARBA00007330"/>
    </source>
</evidence>
<dbReference type="GO" id="GO:0004368">
    <property type="term" value="F:glycerol-3-phosphate dehydrogenase (quinone) activity"/>
    <property type="evidence" value="ECO:0007669"/>
    <property type="project" value="InterPro"/>
</dbReference>
<keyword evidence="6" id="KW-1133">Transmembrane helix</keyword>
<dbReference type="Gene3D" id="3.50.50.60">
    <property type="entry name" value="FAD/NAD(P)-binding domain"/>
    <property type="match status" value="1"/>
</dbReference>
<keyword evidence="5" id="KW-0560">Oxidoreductase</keyword>
<evidence type="ECO:0000256" key="4">
    <source>
        <dbReference type="ARBA" id="ARBA00022827"/>
    </source>
</evidence>
<dbReference type="SUPFAM" id="SSF51905">
    <property type="entry name" value="FAD/NAD(P)-binding domain"/>
    <property type="match status" value="1"/>
</dbReference>
<protein>
    <recommendedName>
        <fullName evidence="7">FAD dependent oxidoreductase domain-containing protein</fullName>
    </recommendedName>
</protein>
<evidence type="ECO:0000256" key="5">
    <source>
        <dbReference type="ARBA" id="ARBA00023002"/>
    </source>
</evidence>
<organism evidence="8 9">
    <name type="scientific">Candidatus Yanofskybacteria bacterium GW2011_GWA2_44_9</name>
    <dbReference type="NCBI Taxonomy" id="1619025"/>
    <lineage>
        <taxon>Bacteria</taxon>
        <taxon>Candidatus Yanofskyibacteriota</taxon>
    </lineage>
</organism>
<feature type="transmembrane region" description="Helical" evidence="6">
    <location>
        <begin position="12"/>
        <end position="34"/>
    </location>
</feature>
<sequence>MSETIDTDLVVIGGGFMGLAIAYQASLLGFRSVVLERNRIRGPHYMTGLLSPRADYMPFDLESAEITAQECAEWEKMFPDIITPKRFLIPINDRTPYGSLCFRALMDMYNAKTVQRLGKPFKPESYRVSRQTLEQMEPNLKKGSFREAIAFHELVVNPDLLLQRMRKHLNSHPTLSRIISIRDIADYITDGKYIREVSITTGEGDQVNLSSRKKALIVINAAGPWLAEEAKNSDIDLPVEFSLGIQLNLPERGFFNSGIITFSEDKKYVICLPSNGHLQIGPTNTPFTGDPNNLSPNQKDKEALISAFNEIVQRSVNPSRFELKSAGLRVKLSLSRCPDTNRPFFFRKGYENYFIIYPGKTALAMLAARELLSVAYGARSAKLHSIDGGAELKLNRHKIWSARLKSMAITGICFGRYFVRFLFHKQTPLE</sequence>
<comment type="similarity">
    <text evidence="2">Belongs to the FAD-dependent glycerol-3-phosphate dehydrogenase family.</text>
</comment>
<name>A0A0G1KE72_9BACT</name>
<dbReference type="GO" id="GO:0006072">
    <property type="term" value="P:glycerol-3-phosphate metabolic process"/>
    <property type="evidence" value="ECO:0007669"/>
    <property type="project" value="InterPro"/>
</dbReference>
<comment type="caution">
    <text evidence="8">The sequence shown here is derived from an EMBL/GenBank/DDBJ whole genome shotgun (WGS) entry which is preliminary data.</text>
</comment>
<dbReference type="InterPro" id="IPR006076">
    <property type="entry name" value="FAD-dep_OxRdtase"/>
</dbReference>
<dbReference type="PANTHER" id="PTHR11985">
    <property type="entry name" value="GLYCEROL-3-PHOSPHATE DEHYDROGENASE"/>
    <property type="match status" value="1"/>
</dbReference>
<dbReference type="EMBL" id="LCJR01000013">
    <property type="protein sequence ID" value="KKT81888.1"/>
    <property type="molecule type" value="Genomic_DNA"/>
</dbReference>
<feature type="domain" description="FAD dependent oxidoreductase" evidence="7">
    <location>
        <begin position="8"/>
        <end position="357"/>
    </location>
</feature>
<evidence type="ECO:0000313" key="9">
    <source>
        <dbReference type="Proteomes" id="UP000034032"/>
    </source>
</evidence>
<dbReference type="Proteomes" id="UP000034032">
    <property type="component" value="Unassembled WGS sequence"/>
</dbReference>
<keyword evidence="4" id="KW-0274">FAD</keyword>
<proteinExistence type="inferred from homology"/>
<dbReference type="AlphaFoldDB" id="A0A0G1KE72"/>
<keyword evidence="6" id="KW-0812">Transmembrane</keyword>
<dbReference type="InterPro" id="IPR000447">
    <property type="entry name" value="G3P_DH_FAD-dep"/>
</dbReference>
<dbReference type="Gene3D" id="3.30.9.10">
    <property type="entry name" value="D-Amino Acid Oxidase, subunit A, domain 2"/>
    <property type="match status" value="1"/>
</dbReference>
<gene>
    <name evidence="8" type="ORF">UW79_C0013G0015</name>
</gene>
<evidence type="ECO:0000256" key="6">
    <source>
        <dbReference type="SAM" id="Phobius"/>
    </source>
</evidence>
<comment type="cofactor">
    <cofactor evidence="1">
        <name>FAD</name>
        <dbReference type="ChEBI" id="CHEBI:57692"/>
    </cofactor>
</comment>